<name>A0A2R8ACU9_9RHOB</name>
<gene>
    <name evidence="2" type="ORF">POI8812_02309</name>
</gene>
<keyword evidence="3" id="KW-1185">Reference proteome</keyword>
<evidence type="ECO:0000313" key="3">
    <source>
        <dbReference type="Proteomes" id="UP000244932"/>
    </source>
</evidence>
<dbReference type="EMBL" id="OMKW01000003">
    <property type="protein sequence ID" value="SPF29982.1"/>
    <property type="molecule type" value="Genomic_DNA"/>
</dbReference>
<dbReference type="AlphaFoldDB" id="A0A2R8ACU9"/>
<feature type="region of interest" description="Disordered" evidence="1">
    <location>
        <begin position="1"/>
        <end position="21"/>
    </location>
</feature>
<organism evidence="2 3">
    <name type="scientific">Pontivivens insulae</name>
    <dbReference type="NCBI Taxonomy" id="1639689"/>
    <lineage>
        <taxon>Bacteria</taxon>
        <taxon>Pseudomonadati</taxon>
        <taxon>Pseudomonadota</taxon>
        <taxon>Alphaproteobacteria</taxon>
        <taxon>Rhodobacterales</taxon>
        <taxon>Paracoccaceae</taxon>
        <taxon>Pontivivens</taxon>
    </lineage>
</organism>
<protein>
    <submittedName>
        <fullName evidence="2">Uncharacterized protein</fullName>
    </submittedName>
</protein>
<dbReference type="RefSeq" id="WP_108782711.1">
    <property type="nucleotide sequence ID" value="NZ_OMKW01000003.1"/>
</dbReference>
<reference evidence="2 3" key="1">
    <citation type="submission" date="2018-03" db="EMBL/GenBank/DDBJ databases">
        <authorList>
            <person name="Keele B.F."/>
        </authorList>
    </citation>
    <scope>NUCLEOTIDE SEQUENCE [LARGE SCALE GENOMIC DNA]</scope>
    <source>
        <strain evidence="2 3">CeCT 8812</strain>
    </source>
</reference>
<evidence type="ECO:0000313" key="2">
    <source>
        <dbReference type="EMBL" id="SPF29982.1"/>
    </source>
</evidence>
<evidence type="ECO:0000256" key="1">
    <source>
        <dbReference type="SAM" id="MobiDB-lite"/>
    </source>
</evidence>
<dbReference type="Proteomes" id="UP000244932">
    <property type="component" value="Unassembled WGS sequence"/>
</dbReference>
<accession>A0A2R8ACU9</accession>
<sequence>MGLGSINRGGKTRAQIKKDRRDVATGVGKELTLVGLYALKELTGVDLHHQPRKGRKSWEKKWGER</sequence>
<proteinExistence type="predicted"/>